<feature type="compositionally biased region" description="Polar residues" evidence="1">
    <location>
        <begin position="87"/>
        <end position="102"/>
    </location>
</feature>
<dbReference type="AlphaFoldDB" id="A0A5K1JXY0"/>
<feature type="compositionally biased region" description="Polar residues" evidence="1">
    <location>
        <begin position="20"/>
        <end position="35"/>
    </location>
</feature>
<accession>A0A5K1JXY0</accession>
<organism evidence="2">
    <name type="scientific">Ganoderma boninense</name>
    <dbReference type="NCBI Taxonomy" id="34458"/>
    <lineage>
        <taxon>Eukaryota</taxon>
        <taxon>Fungi</taxon>
        <taxon>Dikarya</taxon>
        <taxon>Basidiomycota</taxon>
        <taxon>Agaricomycotina</taxon>
        <taxon>Agaricomycetes</taxon>
        <taxon>Polyporales</taxon>
        <taxon>Polyporaceae</taxon>
        <taxon>Ganoderma</taxon>
    </lineage>
</organism>
<dbReference type="EMBL" id="LR726445">
    <property type="protein sequence ID" value="VWO97670.1"/>
    <property type="molecule type" value="Genomic_DNA"/>
</dbReference>
<evidence type="ECO:0000313" key="2">
    <source>
        <dbReference type="EMBL" id="VWO97670.1"/>
    </source>
</evidence>
<feature type="compositionally biased region" description="Polar residues" evidence="1">
    <location>
        <begin position="143"/>
        <end position="162"/>
    </location>
</feature>
<proteinExistence type="predicted"/>
<gene>
    <name evidence="2" type="primary">I1RBM2</name>
</gene>
<feature type="region of interest" description="Disordered" evidence="1">
    <location>
        <begin position="1"/>
        <end position="35"/>
    </location>
</feature>
<evidence type="ECO:0000256" key="1">
    <source>
        <dbReference type="SAM" id="MobiDB-lite"/>
    </source>
</evidence>
<feature type="region of interest" description="Disordered" evidence="1">
    <location>
        <begin position="50"/>
        <end position="111"/>
    </location>
</feature>
<protein>
    <submittedName>
        <fullName evidence="2">N/A</fullName>
    </submittedName>
</protein>
<sequence>MGSPAHPRPVSRLSIPAVPSTFSGSSVATPLATPSASAIPYAAITRRPSVAPLATPKQAEEGNAPPAPQRPPLLGNTSTDPPPRNPSPESAYSQQSMRSASANVDMGDQSPFSDGYLTPYFSYSSDGSLQPFHSVQASQSSLSRYPRTPFSTPVSTPGNASVQPRKPSVHFAVDHTPPDVPVDIASREPSPYAFRAPPASYMRPGGDDPRWRAGGAPPRANGGWTGMPYQADPRRYWGMPGTQPGRPFVGAGYGAPGPRYFAGPPQPGLGYARPAMQRAPTMPMYPARMTTTRMTNGVGGARDAAWREMVMRAASS</sequence>
<feature type="region of interest" description="Disordered" evidence="1">
    <location>
        <begin position="143"/>
        <end position="165"/>
    </location>
</feature>
<reference evidence="2" key="1">
    <citation type="submission" date="2019-10" db="EMBL/GenBank/DDBJ databases">
        <authorList>
            <person name="Nor Muhammad N."/>
        </authorList>
    </citation>
    <scope>NUCLEOTIDE SEQUENCE</scope>
</reference>
<name>A0A5K1JXY0_9APHY</name>